<gene>
    <name evidence="2" type="ORF">Cvel_22547</name>
</gene>
<evidence type="ECO:0000256" key="1">
    <source>
        <dbReference type="SAM" id="MobiDB-lite"/>
    </source>
</evidence>
<accession>A0A0G4GML9</accession>
<feature type="compositionally biased region" description="Low complexity" evidence="1">
    <location>
        <begin position="58"/>
        <end position="73"/>
    </location>
</feature>
<reference evidence="2" key="1">
    <citation type="submission" date="2014-11" db="EMBL/GenBank/DDBJ databases">
        <authorList>
            <person name="Otto D Thomas"/>
            <person name="Naeem Raeece"/>
        </authorList>
    </citation>
    <scope>NUCLEOTIDE SEQUENCE</scope>
</reference>
<name>A0A0G4GML9_9ALVE</name>
<dbReference type="EMBL" id="CDMZ01001354">
    <property type="protein sequence ID" value="CEM31375.1"/>
    <property type="molecule type" value="Genomic_DNA"/>
</dbReference>
<feature type="region of interest" description="Disordered" evidence="1">
    <location>
        <begin position="28"/>
        <end position="73"/>
    </location>
</feature>
<proteinExistence type="predicted"/>
<protein>
    <submittedName>
        <fullName evidence="2">Uncharacterized protein</fullName>
    </submittedName>
</protein>
<sequence>MAAPSSCCSVISGTSVLCTEHRSAAGAVASGDGRSIGLTPSSASQTTPAPPTGDGVISTAAPPAAATGSSTAA</sequence>
<dbReference type="AlphaFoldDB" id="A0A0G4GML9"/>
<organism evidence="2">
    <name type="scientific">Chromera velia CCMP2878</name>
    <dbReference type="NCBI Taxonomy" id="1169474"/>
    <lineage>
        <taxon>Eukaryota</taxon>
        <taxon>Sar</taxon>
        <taxon>Alveolata</taxon>
        <taxon>Colpodellida</taxon>
        <taxon>Chromeraceae</taxon>
        <taxon>Chromera</taxon>
    </lineage>
</organism>
<dbReference type="VEuPathDB" id="CryptoDB:Cvel_22547"/>
<evidence type="ECO:0000313" key="2">
    <source>
        <dbReference type="EMBL" id="CEM31375.1"/>
    </source>
</evidence>